<comment type="similarity">
    <text evidence="1">Belongs to the Smg family.</text>
</comment>
<dbReference type="HAMAP" id="MF_00598">
    <property type="entry name" value="Smg"/>
    <property type="match status" value="1"/>
</dbReference>
<evidence type="ECO:0000313" key="2">
    <source>
        <dbReference type="EMBL" id="SUO95992.1"/>
    </source>
</evidence>
<dbReference type="InterPro" id="IPR007456">
    <property type="entry name" value="Smg"/>
</dbReference>
<dbReference type="RefSeq" id="WP_115218097.1">
    <property type="nucleotide sequence ID" value="NZ_UHIA01000004.1"/>
</dbReference>
<dbReference type="PANTHER" id="PTHR38692:SF1">
    <property type="entry name" value="PROTEIN SMG"/>
    <property type="match status" value="1"/>
</dbReference>
<sequence length="158" mass="18432">MRESVIDVLFYLFEDILEEEGADETDFEFVANSLEEAGFAREDIVRAMDWFYAFGNLNETAPQVGQHAIRVFSSREREFLDSECQNFLYGLQRSGVIDGAILEMVIERALALEEPLDVEILRWVALMVMLNARRQEDDPLVGAWREQWLYVDDNNVWQ</sequence>
<reference evidence="2 3" key="1">
    <citation type="submission" date="2018-06" db="EMBL/GenBank/DDBJ databases">
        <authorList>
            <consortium name="Pathogen Informatics"/>
            <person name="Doyle S."/>
        </authorList>
    </citation>
    <scope>NUCLEOTIDE SEQUENCE [LARGE SCALE GENOMIC DNA]</scope>
    <source>
        <strain evidence="2 3">NCTC10717</strain>
    </source>
</reference>
<proteinExistence type="inferred from homology"/>
<dbReference type="AlphaFoldDB" id="A0A380MUQ1"/>
<dbReference type="Pfam" id="PF04361">
    <property type="entry name" value="DUF494"/>
    <property type="match status" value="1"/>
</dbReference>
<evidence type="ECO:0000313" key="3">
    <source>
        <dbReference type="Proteomes" id="UP000254575"/>
    </source>
</evidence>
<accession>A0A380MUQ1</accession>
<dbReference type="OrthoDB" id="9788984at2"/>
<dbReference type="PANTHER" id="PTHR38692">
    <property type="entry name" value="PROTEIN SMG"/>
    <property type="match status" value="1"/>
</dbReference>
<gene>
    <name evidence="1" type="primary">smg</name>
    <name evidence="2" type="ORF">NCTC10717_00814</name>
</gene>
<name>A0A380MUQ1_9GAMM</name>
<dbReference type="EMBL" id="UHIA01000004">
    <property type="protein sequence ID" value="SUO95992.1"/>
    <property type="molecule type" value="Genomic_DNA"/>
</dbReference>
<dbReference type="Proteomes" id="UP000254575">
    <property type="component" value="Unassembled WGS sequence"/>
</dbReference>
<organism evidence="2 3">
    <name type="scientific">Suttonella indologenes</name>
    <dbReference type="NCBI Taxonomy" id="13276"/>
    <lineage>
        <taxon>Bacteria</taxon>
        <taxon>Pseudomonadati</taxon>
        <taxon>Pseudomonadota</taxon>
        <taxon>Gammaproteobacteria</taxon>
        <taxon>Cardiobacteriales</taxon>
        <taxon>Cardiobacteriaceae</taxon>
        <taxon>Suttonella</taxon>
    </lineage>
</organism>
<evidence type="ECO:0000256" key="1">
    <source>
        <dbReference type="HAMAP-Rule" id="MF_00598"/>
    </source>
</evidence>
<protein>
    <recommendedName>
        <fullName evidence="1">Protein Smg homolog</fullName>
    </recommendedName>
</protein>
<keyword evidence="3" id="KW-1185">Reference proteome</keyword>